<gene>
    <name evidence="4" type="ORF">CYMTET_52993</name>
</gene>
<accession>A0AAE0EQS8</accession>
<dbReference type="Pfam" id="PF03407">
    <property type="entry name" value="Nucleotid_trans"/>
    <property type="match status" value="1"/>
</dbReference>
<sequence>MRPETLQLSLCFASLLVSYATCTHVYLHELQDVFRQYRETKGYVVIYIFDEPFANIAHNLVANMYQLDIHNTIGAVKHAELCNGLEEFTQDKDIMCSSVDPSQYPNITDVSESIFRTDKSLIGKNFMYFYVIHALQAGLDVLYVDADVVFLQYPDNMMTQLRSTVDVALKLQSSGPRWDMNAGLFYARANDVTIDLFMDLWDRIVNETRKQLRREKSHNFEQQMLTDSIETKLGDRVSIRLTYDQDNQKPPTWVDGVGHFDPKATQRMIKTCQTRTPVHYNNFTFLVTPDNVFGWKEDMLNVFEKARLANARPSLEDLPVVVHVRDFTGGKKYDKIRWLQLLGMWSDKIMDVGREVNFGPLVNVSYTGLEDMDSLATMLMKKCDEALDGGYVLRYPYVNCSVPRSVTVFKPPQYEEYVCYPENVYKSFGRLGFELSKHCAARHLAPFEVPFSPRDEADASSRKTVLDGRPISHHAATSQATSSTTSTSSSATANEAPAEESFNATVQINRSSDSSQSVFPPPVDPAPSSVQEPTQLAPSPALSPPYPLLGVASTPIPVLTAGDPAPVPAATPNLSAVQPAAVPPVTSVGLAAEAAPVPAVTPSFSAVQPAAVPPVTSVGLAAEAAPVPAAIPNFSAVQPAAVPPVTSVGLAAEAAPVPAATPNVSAVQPAAVPPVTSVGLAAEAAPVPAVTPNVSAVQPAAVPPVTSVGLAAEAAPVPADLPMAPAEDSEASPATAAQEGLASSPALPASDTRKIAVVIARCHHSAVWLSSLNCSRYDVKLYNSCGDTVPDLPPHLQSCTQDLSLPPTVATKAEAIWKLQAPPSIAYYAYLMDNYDALHRLMVFVPGEPDCGAHSECDFSDAGWRECKCLTTFLEALNALTPGVTGFAVLNRKLYPHKGGMYEGLCGRFGKFAATSVGSQANFTSACEEHQVAWTGTIRHMYAVSDTQVLRRPRGDYEEMLGGMLDQDAGKL</sequence>
<evidence type="ECO:0000313" key="5">
    <source>
        <dbReference type="Proteomes" id="UP001190700"/>
    </source>
</evidence>
<dbReference type="Proteomes" id="UP001190700">
    <property type="component" value="Unassembled WGS sequence"/>
</dbReference>
<feature type="compositionally biased region" description="Basic and acidic residues" evidence="1">
    <location>
        <begin position="453"/>
        <end position="466"/>
    </location>
</feature>
<organism evidence="4 5">
    <name type="scientific">Cymbomonas tetramitiformis</name>
    <dbReference type="NCBI Taxonomy" id="36881"/>
    <lineage>
        <taxon>Eukaryota</taxon>
        <taxon>Viridiplantae</taxon>
        <taxon>Chlorophyta</taxon>
        <taxon>Pyramimonadophyceae</taxon>
        <taxon>Pyramimonadales</taxon>
        <taxon>Pyramimonadaceae</taxon>
        <taxon>Cymbomonas</taxon>
    </lineage>
</organism>
<evidence type="ECO:0000256" key="1">
    <source>
        <dbReference type="SAM" id="MobiDB-lite"/>
    </source>
</evidence>
<evidence type="ECO:0000313" key="4">
    <source>
        <dbReference type="EMBL" id="KAK3236889.1"/>
    </source>
</evidence>
<evidence type="ECO:0000259" key="3">
    <source>
        <dbReference type="Pfam" id="PF03407"/>
    </source>
</evidence>
<name>A0AAE0EQS8_9CHLO</name>
<proteinExistence type="predicted"/>
<feature type="region of interest" description="Disordered" evidence="1">
    <location>
        <begin position="720"/>
        <end position="746"/>
    </location>
</feature>
<keyword evidence="5" id="KW-1185">Reference proteome</keyword>
<comment type="caution">
    <text evidence="4">The sequence shown here is derived from an EMBL/GenBank/DDBJ whole genome shotgun (WGS) entry which is preliminary data.</text>
</comment>
<dbReference type="InterPro" id="IPR005069">
    <property type="entry name" value="Nucl-diP-sugar_transferase"/>
</dbReference>
<dbReference type="AlphaFoldDB" id="A0AAE0EQS8"/>
<reference evidence="4 5" key="1">
    <citation type="journal article" date="2015" name="Genome Biol. Evol.">
        <title>Comparative Genomics of a Bacterivorous Green Alga Reveals Evolutionary Causalities and Consequences of Phago-Mixotrophic Mode of Nutrition.</title>
        <authorList>
            <person name="Burns J.A."/>
            <person name="Paasch A."/>
            <person name="Narechania A."/>
            <person name="Kim E."/>
        </authorList>
    </citation>
    <scope>NUCLEOTIDE SEQUENCE [LARGE SCALE GENOMIC DNA]</scope>
    <source>
        <strain evidence="4 5">PLY_AMNH</strain>
    </source>
</reference>
<protein>
    <recommendedName>
        <fullName evidence="3">Nucleotide-diphospho-sugar transferase domain-containing protein</fullName>
    </recommendedName>
</protein>
<feature type="domain" description="Nucleotide-diphospho-sugar transferase" evidence="3">
    <location>
        <begin position="135"/>
        <end position="229"/>
    </location>
</feature>
<feature type="compositionally biased region" description="Polar residues" evidence="1">
    <location>
        <begin position="502"/>
        <end position="518"/>
    </location>
</feature>
<feature type="chain" id="PRO_5042290022" description="Nucleotide-diphospho-sugar transferase domain-containing protein" evidence="2">
    <location>
        <begin position="23"/>
        <end position="972"/>
    </location>
</feature>
<feature type="non-terminal residue" evidence="4">
    <location>
        <position position="972"/>
    </location>
</feature>
<keyword evidence="2" id="KW-0732">Signal</keyword>
<evidence type="ECO:0000256" key="2">
    <source>
        <dbReference type="SAM" id="SignalP"/>
    </source>
</evidence>
<feature type="signal peptide" evidence="2">
    <location>
        <begin position="1"/>
        <end position="22"/>
    </location>
</feature>
<feature type="region of interest" description="Disordered" evidence="1">
    <location>
        <begin position="451"/>
        <end position="542"/>
    </location>
</feature>
<feature type="compositionally biased region" description="Low complexity" evidence="1">
    <location>
        <begin position="475"/>
        <end position="501"/>
    </location>
</feature>
<dbReference type="EMBL" id="LGRX02034779">
    <property type="protein sequence ID" value="KAK3236889.1"/>
    <property type="molecule type" value="Genomic_DNA"/>
</dbReference>